<name>A0A814QXL4_9BILA</name>
<dbReference type="Proteomes" id="UP000663860">
    <property type="component" value="Unassembled WGS sequence"/>
</dbReference>
<evidence type="ECO:0000313" key="3">
    <source>
        <dbReference type="Proteomes" id="UP000663860"/>
    </source>
</evidence>
<sequence>MGEGGGGADHYWLLDEVSVNHTNTNTDVLINGDFETGNLNGWTQYCNTTANCVAGYSTQTVTSPCHSGSHCVYDACKNTDYLEQAFSTVVGDYYIISYYLRNGNADAGPIAMYVTLT</sequence>
<comment type="caution">
    <text evidence="1">The sequence shown here is derived from an EMBL/GenBank/DDBJ whole genome shotgun (WGS) entry which is preliminary data.</text>
</comment>
<evidence type="ECO:0000313" key="1">
    <source>
        <dbReference type="EMBL" id="CAF1125884.1"/>
    </source>
</evidence>
<protein>
    <submittedName>
        <fullName evidence="1">Uncharacterized protein</fullName>
    </submittedName>
</protein>
<reference evidence="1" key="1">
    <citation type="submission" date="2021-02" db="EMBL/GenBank/DDBJ databases">
        <authorList>
            <person name="Nowell W R."/>
        </authorList>
    </citation>
    <scope>NUCLEOTIDE SEQUENCE</scope>
</reference>
<gene>
    <name evidence="1" type="ORF">IZO911_LOCUS24409</name>
    <name evidence="2" type="ORF">KXQ929_LOCUS33153</name>
</gene>
<evidence type="ECO:0000313" key="2">
    <source>
        <dbReference type="EMBL" id="CAF4077744.1"/>
    </source>
</evidence>
<dbReference type="EMBL" id="CAJOBB010004171">
    <property type="protein sequence ID" value="CAF4077744.1"/>
    <property type="molecule type" value="Genomic_DNA"/>
</dbReference>
<accession>A0A814QXL4</accession>
<dbReference type="Gene3D" id="2.60.120.260">
    <property type="entry name" value="Galactose-binding domain-like"/>
    <property type="match status" value="1"/>
</dbReference>
<dbReference type="Proteomes" id="UP000663868">
    <property type="component" value="Unassembled WGS sequence"/>
</dbReference>
<proteinExistence type="predicted"/>
<dbReference type="EMBL" id="CAJNOE010000293">
    <property type="protein sequence ID" value="CAF1125884.1"/>
    <property type="molecule type" value="Genomic_DNA"/>
</dbReference>
<dbReference type="AlphaFoldDB" id="A0A814QXL4"/>
<organism evidence="1 3">
    <name type="scientific">Adineta steineri</name>
    <dbReference type="NCBI Taxonomy" id="433720"/>
    <lineage>
        <taxon>Eukaryota</taxon>
        <taxon>Metazoa</taxon>
        <taxon>Spiralia</taxon>
        <taxon>Gnathifera</taxon>
        <taxon>Rotifera</taxon>
        <taxon>Eurotatoria</taxon>
        <taxon>Bdelloidea</taxon>
        <taxon>Adinetida</taxon>
        <taxon>Adinetidae</taxon>
        <taxon>Adineta</taxon>
    </lineage>
</organism>